<evidence type="ECO:0000313" key="2">
    <source>
        <dbReference type="Proteomes" id="UP000460221"/>
    </source>
</evidence>
<comment type="caution">
    <text evidence="1">The sequence shown here is derived from an EMBL/GenBank/DDBJ whole genome shotgun (WGS) entry which is preliminary data.</text>
</comment>
<dbReference type="EMBL" id="WLYK01000001">
    <property type="protein sequence ID" value="MTD13201.1"/>
    <property type="molecule type" value="Genomic_DNA"/>
</dbReference>
<gene>
    <name evidence="1" type="ORF">GIS00_04470</name>
</gene>
<reference evidence="1 2" key="1">
    <citation type="submission" date="2019-11" db="EMBL/GenBank/DDBJ databases">
        <authorList>
            <person name="Jiang L.-Q."/>
        </authorList>
    </citation>
    <scope>NUCLEOTIDE SEQUENCE [LARGE SCALE GENOMIC DNA]</scope>
    <source>
        <strain evidence="1 2">YIM 132087</strain>
    </source>
</reference>
<dbReference type="AlphaFoldDB" id="A0A7K1FGG2"/>
<dbReference type="NCBIfam" id="NF040618">
    <property type="entry name" value="PPA1309_fam"/>
    <property type="match status" value="1"/>
</dbReference>
<protein>
    <submittedName>
        <fullName evidence="1">Uncharacterized protein</fullName>
    </submittedName>
</protein>
<proteinExistence type="predicted"/>
<dbReference type="InterPro" id="IPR047681">
    <property type="entry name" value="PPA1309-like"/>
</dbReference>
<sequence>MATAVAEVEEFVASAGWDAAPQLFALVASADLIAAKPELAAGLGDTAFTAVAQDPLDAPDGDLAVALSRVSWPPEVSGCVLVQEIVVLPPSAVADQDEPLDAAAAAGHPDRQEARLVAGVLRGMPGGACLLRVRSADGEPGAEPLRGADLAPNLLVALQATFQD</sequence>
<accession>A0A7K1FGG2</accession>
<keyword evidence="2" id="KW-1185">Reference proteome</keyword>
<evidence type="ECO:0000313" key="1">
    <source>
        <dbReference type="EMBL" id="MTD13201.1"/>
    </source>
</evidence>
<organism evidence="1 2">
    <name type="scientific">Nakamurella alba</name>
    <dbReference type="NCBI Taxonomy" id="2665158"/>
    <lineage>
        <taxon>Bacteria</taxon>
        <taxon>Bacillati</taxon>
        <taxon>Actinomycetota</taxon>
        <taxon>Actinomycetes</taxon>
        <taxon>Nakamurellales</taxon>
        <taxon>Nakamurellaceae</taxon>
        <taxon>Nakamurella</taxon>
    </lineage>
</organism>
<dbReference type="Proteomes" id="UP000460221">
    <property type="component" value="Unassembled WGS sequence"/>
</dbReference>
<name>A0A7K1FGG2_9ACTN</name>